<dbReference type="InterPro" id="IPR017850">
    <property type="entry name" value="Alkaline_phosphatase_core_sf"/>
</dbReference>
<dbReference type="InterPro" id="IPR039524">
    <property type="entry name" value="PIGO/GPI13"/>
</dbReference>
<feature type="region of interest" description="Disordered" evidence="1">
    <location>
        <begin position="165"/>
        <end position="204"/>
    </location>
</feature>
<name>A0A086KF17_TOXGO</name>
<dbReference type="GO" id="GO:0005789">
    <property type="term" value="C:endoplasmic reticulum membrane"/>
    <property type="evidence" value="ECO:0007669"/>
    <property type="project" value="TreeGrafter"/>
</dbReference>
<feature type="compositionally biased region" description="Basic and acidic residues" evidence="1">
    <location>
        <begin position="1070"/>
        <end position="1080"/>
    </location>
</feature>
<feature type="region of interest" description="Disordered" evidence="1">
    <location>
        <begin position="852"/>
        <end position="919"/>
    </location>
</feature>
<feature type="transmembrane region" description="Helical" evidence="2">
    <location>
        <begin position="1687"/>
        <end position="1712"/>
    </location>
</feature>
<feature type="transmembrane region" description="Helical" evidence="2">
    <location>
        <begin position="1584"/>
        <end position="1611"/>
    </location>
</feature>
<feature type="transmembrane region" description="Helical" evidence="2">
    <location>
        <begin position="1732"/>
        <end position="1751"/>
    </location>
</feature>
<feature type="region of interest" description="Disordered" evidence="1">
    <location>
        <begin position="1624"/>
        <end position="1658"/>
    </location>
</feature>
<feature type="transmembrane region" description="Helical" evidence="2">
    <location>
        <begin position="976"/>
        <end position="994"/>
    </location>
</feature>
<dbReference type="SUPFAM" id="SSF53649">
    <property type="entry name" value="Alkaline phosphatase-like"/>
    <property type="match status" value="1"/>
</dbReference>
<feature type="compositionally biased region" description="Low complexity" evidence="1">
    <location>
        <begin position="105"/>
        <end position="129"/>
    </location>
</feature>
<feature type="region of interest" description="Disordered" evidence="1">
    <location>
        <begin position="735"/>
        <end position="783"/>
    </location>
</feature>
<feature type="compositionally biased region" description="Low complexity" evidence="1">
    <location>
        <begin position="878"/>
        <end position="891"/>
    </location>
</feature>
<dbReference type="GO" id="GO:0006506">
    <property type="term" value="P:GPI anchor biosynthetic process"/>
    <property type="evidence" value="ECO:0007669"/>
    <property type="project" value="InterPro"/>
</dbReference>
<dbReference type="PANTHER" id="PTHR23071:SF1">
    <property type="entry name" value="GPI ETHANOLAMINE PHOSPHATE TRANSFERASE 3"/>
    <property type="match status" value="1"/>
</dbReference>
<feature type="domain" description="GPI ethanolamine phosphate transferase 2 C-terminal" evidence="3">
    <location>
        <begin position="1656"/>
        <end position="1742"/>
    </location>
</feature>
<keyword evidence="2" id="KW-1133">Transmembrane helix</keyword>
<evidence type="ECO:0000313" key="5">
    <source>
        <dbReference type="Proteomes" id="UP000028828"/>
    </source>
</evidence>
<feature type="region of interest" description="Disordered" evidence="1">
    <location>
        <begin position="1037"/>
        <end position="1080"/>
    </location>
</feature>
<dbReference type="Pfam" id="PF19316">
    <property type="entry name" value="PIGO_PIGG"/>
    <property type="match status" value="1"/>
</dbReference>
<feature type="transmembrane region" description="Helical" evidence="2">
    <location>
        <begin position="1354"/>
        <end position="1377"/>
    </location>
</feature>
<feature type="transmembrane region" description="Helical" evidence="2">
    <location>
        <begin position="1444"/>
        <end position="1467"/>
    </location>
</feature>
<feature type="region of interest" description="Disordered" evidence="1">
    <location>
        <begin position="1386"/>
        <end position="1412"/>
    </location>
</feature>
<feature type="compositionally biased region" description="Basic and acidic residues" evidence="1">
    <location>
        <begin position="892"/>
        <end position="902"/>
    </location>
</feature>
<feature type="compositionally biased region" description="Basic and acidic residues" evidence="1">
    <location>
        <begin position="760"/>
        <end position="772"/>
    </location>
</feature>
<dbReference type="PANTHER" id="PTHR23071">
    <property type="entry name" value="PHOSPHATIDYLINOSITOL GLYCAN"/>
    <property type="match status" value="1"/>
</dbReference>
<dbReference type="GO" id="GO:0051377">
    <property type="term" value="F:mannose-ethanolamine phosphotransferase activity"/>
    <property type="evidence" value="ECO:0007669"/>
    <property type="project" value="TreeGrafter"/>
</dbReference>
<keyword evidence="2 4" id="KW-0812">Transmembrane</keyword>
<keyword evidence="2" id="KW-0472">Membrane</keyword>
<dbReference type="VEuPathDB" id="ToxoDB:TGP89_224920"/>
<feature type="transmembrane region" description="Helical" evidence="2">
    <location>
        <begin position="825"/>
        <end position="845"/>
    </location>
</feature>
<feature type="compositionally biased region" description="Low complexity" evidence="1">
    <location>
        <begin position="183"/>
        <end position="198"/>
    </location>
</feature>
<dbReference type="EMBL" id="AEYI02000979">
    <property type="protein sequence ID" value="KFG42985.1"/>
    <property type="molecule type" value="Genomic_DNA"/>
</dbReference>
<evidence type="ECO:0000313" key="4">
    <source>
        <dbReference type="EMBL" id="KFG42985.1"/>
    </source>
</evidence>
<sequence length="1759" mass="190501">MRRRGRYRPPGELLMRVPLFLLFGIGFLLAAGTFFFLKGFFLSRVELGVFSSASELPFPLLFPHLHPTAEARPPATAQEPPATARERVGGTQARQADGDRRRAASAESSLPSRGPAASANPAAPGAPSSSWVSVYPYERLLLILVDALRFDFAWWEPGKRPVPLPPHLKTPRFSLTPWRDRGSASTSPSPSPDSAAAPQVEKAPWTQPRDLSFFSEFFGEVDRHLEDSTNSSVETPEAPPHHNYMPFLHFLLAHDRHLVSTSPFSSRLFIFEADAPTATTQRLKALGSGTVPTFFEIRESFDSSRMTEDSLLWQLRNSGRASVALGDETWESLYGHLLTESRCSPSFDIHDIHTVDEGVLRNLGGFLPYAETQCCPSTDLNCKGPAEGSAASSTSSSPVSSVSGVSPVHWSFVVGHTLGVDHVGHKAEVRSPLLSAKLRQMDRLILNLVIHLLEQSADECGSAKARKQQGTPVSVPASPSSSPSSSSRGGSLDAASTPAVNRTLLMVMGDHGMTDDGAHGGALNEEIDAALFVFSLLPFSFTTADVDNFGSPLPLFPTPLPPYIRHHSAVSSVSSVSSSVDSTSSPAYRPRRIRQVDWTSTVALLLGLPIPFSSLGSLIPDIVPSLSSFVPACGALASNASSSSPPPSSLPSSASLHTSLAFRCNDMFYLVQLQHIVAWNQRRAIDAYVETTNCRAVVDDGRVRRSWSHLSELFRRLQSLLARLPPSFKRRLTMQTEDISGVNEGPGREGNGLSTNGSRPFHDERWTDKAESQNDPSSPPLAASSVDGLVAEILPVASAYARACAEFSRAVFDASKVQFSTFDKYLIFMGILVCIAAVVVLQWLLRLHEKNETAGEPSAQTGTPLNADPRPRGGFIGQPAPRSEEAAQAAERSVESGGDARTDPQNGLSASGKKCEAGEKEIHTTDEEAALLCATSPNIQKSSGASFPATSPCHAALASPRSSGVYLSVFSWWRKIANFYGTFVVGPVLAIVVYSDCYCMREHAAVRFLLSLAVAAVGVSLFLATQALGSTTAVHQPEGAQSCSEPPLEGEQTARLGPKKGGQASRRQRLRAEKAAQDDGFRGQRRRLRENMFKTLLLLVLLRVDGLVDPLEALPGSQPAPIVMDSALLSSFLVFLCFHFLTSPFLKSKASSSPSASSSSSSSSSLSISASASSFRSQVSAAIARDAFLSLTSSVVQWSFRIQCFALSLYFFCQVLTSSSSSFASARDPAIGLWPWADLSSSFFSSELPFFLSSSLLSGIFAPVFAVPAFFFALLRSLHSWAGACLSWMFPLCVGWGGRGSSELAGWMARLLEVEKMLFTSKGNARLLERSLRATALEHLRDLAHHLVRLLPRLVFLLTVLTTGYALASSTVFALPFSSRLRCRKRSDETEKPGSPTQREWVAKRGSLPPTGSEQAVATVVRCLYTVICGLLPSFMVLLGTARIFPLFITLAEAALLLDLLVAEFYFPADQTARTRLAVQNECRMCRLARSSFPESSSPFSALRVTPSSSSGEEDSQPPPSEAAASTGPRRPFASSLFLVPDGLLSASLVLMTFHVFSITGHRMTFNDIPVEAAFVGLTSFHSVYSIVLTFLHVFFPFLLLPLVLAVLVALRFSHEAHATSQSRPPLKACEADQTHGQRGAAEESQAGEAHARDPDKDRQGEASLLAQANTADEGRKRELQALSLDFSRFAVGLILFAAVRHANWMISLFILRRHLMVWSVFAPKFLYDAQGLFTVHFVVCFCAVFVGAVVRKCQSLNP</sequence>
<evidence type="ECO:0000256" key="2">
    <source>
        <dbReference type="SAM" id="Phobius"/>
    </source>
</evidence>
<feature type="transmembrane region" description="Helical" evidence="2">
    <location>
        <begin position="1250"/>
        <end position="1274"/>
    </location>
</feature>
<protein>
    <submittedName>
        <fullName evidence="4">Putative transmembrane protein</fullName>
    </submittedName>
</protein>
<feature type="compositionally biased region" description="Low complexity" evidence="1">
    <location>
        <begin position="1493"/>
        <end position="1503"/>
    </location>
</feature>
<evidence type="ECO:0000259" key="3">
    <source>
        <dbReference type="Pfam" id="PF19316"/>
    </source>
</evidence>
<feature type="region of interest" description="Disordered" evidence="1">
    <location>
        <begin position="1493"/>
        <end position="1529"/>
    </location>
</feature>
<feature type="transmembrane region" description="Helical" evidence="2">
    <location>
        <begin position="1006"/>
        <end position="1024"/>
    </location>
</feature>
<feature type="region of interest" description="Disordered" evidence="1">
    <location>
        <begin position="70"/>
        <end position="129"/>
    </location>
</feature>
<feature type="region of interest" description="Disordered" evidence="1">
    <location>
        <begin position="461"/>
        <end position="495"/>
    </location>
</feature>
<proteinExistence type="predicted"/>
<dbReference type="Gene3D" id="3.40.720.10">
    <property type="entry name" value="Alkaline Phosphatase, subunit A"/>
    <property type="match status" value="1"/>
</dbReference>
<dbReference type="InterPro" id="IPR045687">
    <property type="entry name" value="PIGG/GPI7_C"/>
</dbReference>
<dbReference type="OrthoDB" id="332309at2759"/>
<reference evidence="4 5" key="1">
    <citation type="submission" date="2014-03" db="EMBL/GenBank/DDBJ databases">
        <authorList>
            <person name="Sibley D."/>
            <person name="Venepally P."/>
            <person name="Karamycheva S."/>
            <person name="Hadjithomas M."/>
            <person name="Khan A."/>
            <person name="Brunk B."/>
            <person name="Roos D."/>
            <person name="Caler E."/>
            <person name="Lorenzi H."/>
        </authorList>
    </citation>
    <scope>NUCLEOTIDE SEQUENCE [LARGE SCALE GENOMIC DNA]</scope>
    <source>
        <strain evidence="5">p89</strain>
    </source>
</reference>
<accession>A0A086KF17</accession>
<gene>
    <name evidence="4" type="ORF">TGP89_224920</name>
</gene>
<dbReference type="Proteomes" id="UP000028828">
    <property type="component" value="Unassembled WGS sequence"/>
</dbReference>
<comment type="caution">
    <text evidence="4">The sequence shown here is derived from an EMBL/GenBank/DDBJ whole genome shotgun (WGS) entry which is preliminary data.</text>
</comment>
<feature type="transmembrane region" description="Helical" evidence="2">
    <location>
        <begin position="1537"/>
        <end position="1557"/>
    </location>
</feature>
<feature type="transmembrane region" description="Helical" evidence="2">
    <location>
        <begin position="1416"/>
        <end position="1438"/>
    </location>
</feature>
<organism evidence="4 5">
    <name type="scientific">Toxoplasma gondii p89</name>
    <dbReference type="NCBI Taxonomy" id="943119"/>
    <lineage>
        <taxon>Eukaryota</taxon>
        <taxon>Sar</taxon>
        <taxon>Alveolata</taxon>
        <taxon>Apicomplexa</taxon>
        <taxon>Conoidasida</taxon>
        <taxon>Coccidia</taxon>
        <taxon>Eucoccidiorida</taxon>
        <taxon>Eimeriorina</taxon>
        <taxon>Sarcocystidae</taxon>
        <taxon>Toxoplasma</taxon>
    </lineage>
</organism>
<evidence type="ECO:0000256" key="1">
    <source>
        <dbReference type="SAM" id="MobiDB-lite"/>
    </source>
</evidence>
<feature type="compositionally biased region" description="Low complexity" evidence="1">
    <location>
        <begin position="472"/>
        <end position="487"/>
    </location>
</feature>
<feature type="compositionally biased region" description="Low complexity" evidence="1">
    <location>
        <begin position="70"/>
        <end position="83"/>
    </location>
</feature>
<feature type="transmembrane region" description="Helical" evidence="2">
    <location>
        <begin position="20"/>
        <end position="42"/>
    </location>
</feature>